<dbReference type="PANTHER" id="PTHR42839:SF2">
    <property type="entry name" value="ISOCHORISMATE SYNTHASE ENTC"/>
    <property type="match status" value="1"/>
</dbReference>
<accession>A0ABX5E431</accession>
<dbReference type="InterPro" id="IPR015890">
    <property type="entry name" value="Chorismate_C"/>
</dbReference>
<dbReference type="EMBL" id="PVNA01000003">
    <property type="protein sequence ID" value="PRX13709.1"/>
    <property type="molecule type" value="Genomic_DNA"/>
</dbReference>
<keyword evidence="3" id="KW-1185">Reference proteome</keyword>
<comment type="caution">
    <text evidence="2">The sequence shown here is derived from an EMBL/GenBank/DDBJ whole genome shotgun (WGS) entry which is preliminary data.</text>
</comment>
<dbReference type="PANTHER" id="PTHR42839">
    <property type="entry name" value="ISOCHORISMATE SYNTHASE ENTC"/>
    <property type="match status" value="1"/>
</dbReference>
<dbReference type="SUPFAM" id="SSF56322">
    <property type="entry name" value="ADC synthase"/>
    <property type="match status" value="1"/>
</dbReference>
<feature type="domain" description="Chorismate-utilising enzyme C-terminal" evidence="1">
    <location>
        <begin position="94"/>
        <end position="350"/>
    </location>
</feature>
<evidence type="ECO:0000259" key="1">
    <source>
        <dbReference type="Pfam" id="PF00425"/>
    </source>
</evidence>
<dbReference type="Pfam" id="PF00425">
    <property type="entry name" value="Chorismate_bind"/>
    <property type="match status" value="1"/>
</dbReference>
<organism evidence="2 3">
    <name type="scientific">Nonlabens ulvanivorans</name>
    <name type="common">Persicivirga ulvanivorans</name>
    <dbReference type="NCBI Taxonomy" id="906888"/>
    <lineage>
        <taxon>Bacteria</taxon>
        <taxon>Pseudomonadati</taxon>
        <taxon>Bacteroidota</taxon>
        <taxon>Flavobacteriia</taxon>
        <taxon>Flavobacteriales</taxon>
        <taxon>Flavobacteriaceae</taxon>
        <taxon>Nonlabens</taxon>
    </lineage>
</organism>
<sequence>MRQKLFQYLNFLLEQDLPFLALKMAGSTEVKVVAQNDQTWHKTTPDKVAYAVFSKFQSNENQVYIHADKVLNFRYDVSASPPEIKLSIIPEDGKKAYLELFEKAITRLEKKQLSKVVLSRKQEFAIEDSDLTIFERLLDTYPTANGYFFYHPQVGKWMGATPELLMNAESDGLYSAQSRTDAIPLQVSTMSLAGTAVDDGSLNHVWGDKEKEEQQLVTDFIISQFKESGAIDIKQSPVETVQAGHLIHLRTFIQARSSTNQIEHLLGALHPTPAVCGLPRDESMEFIVNNENYDRSYYTGYLGIVNGASHHYFVNLRCMQLVDKKAIIYVGGGVTAKSDALLEYQETRAKLQTMHRLL</sequence>
<evidence type="ECO:0000313" key="3">
    <source>
        <dbReference type="Proteomes" id="UP000239997"/>
    </source>
</evidence>
<protein>
    <submittedName>
        <fullName evidence="2">Isochorismate synthase</fullName>
    </submittedName>
</protein>
<dbReference type="Gene3D" id="3.60.120.10">
    <property type="entry name" value="Anthranilate synthase"/>
    <property type="match status" value="1"/>
</dbReference>
<name>A0ABX5E431_NONUL</name>
<dbReference type="RefSeq" id="WP_146128684.1">
    <property type="nucleotide sequence ID" value="NZ_PVNA01000003.1"/>
</dbReference>
<dbReference type="InterPro" id="IPR005801">
    <property type="entry name" value="ADC_synthase"/>
</dbReference>
<dbReference type="Proteomes" id="UP000239997">
    <property type="component" value="Unassembled WGS sequence"/>
</dbReference>
<evidence type="ECO:0000313" key="2">
    <source>
        <dbReference type="EMBL" id="PRX13709.1"/>
    </source>
</evidence>
<gene>
    <name evidence="2" type="ORF">LY02_01957</name>
</gene>
<proteinExistence type="predicted"/>
<reference evidence="2 3" key="1">
    <citation type="submission" date="2018-03" db="EMBL/GenBank/DDBJ databases">
        <title>Genomic Encyclopedia of Archaeal and Bacterial Type Strains, Phase II (KMG-II): from individual species to whole genera.</title>
        <authorList>
            <person name="Goeker M."/>
        </authorList>
    </citation>
    <scope>NUCLEOTIDE SEQUENCE [LARGE SCALE GENOMIC DNA]</scope>
    <source>
        <strain evidence="2 3">DSM 22727</strain>
    </source>
</reference>